<feature type="signal peptide" evidence="1">
    <location>
        <begin position="1"/>
        <end position="19"/>
    </location>
</feature>
<organism evidence="3 4">
    <name type="scientific">Pedobacter insulae</name>
    <dbReference type="NCBI Taxonomy" id="414048"/>
    <lineage>
        <taxon>Bacteria</taxon>
        <taxon>Pseudomonadati</taxon>
        <taxon>Bacteroidota</taxon>
        <taxon>Sphingobacteriia</taxon>
        <taxon>Sphingobacteriales</taxon>
        <taxon>Sphingobacteriaceae</taxon>
        <taxon>Pedobacter</taxon>
    </lineage>
</organism>
<dbReference type="OrthoDB" id="1086219at2"/>
<sequence>MKNLLLALFLTLSVATSFAQKGSIHGVLLDSADQKRTLNYATISVFKEGDSVLTTYKLSDGKGVFKIPNLQVDIDYRIVVNAWQYSVLRKAVRISAASPEVNLGNLLLPSSTNNLSEVVILAERPPIIVRKDTIEFNAESFKTLPSAVVEDLLKKLPGVAVAADGSIQVNGKAVSKILVDGKEFFGGDQQIATKNLPANIIDKIQVNDDVEAKRRDPDILAGNIPQIINLKLKKAIKSGAFGKIYGGAGPRELFEVGGIMNFFRDTTQVSILGYGNNVNKPGFSMNEVMRIGGFSRSGVNSMMVNSEGGFALNGISFGGPMSGGVQKSAGSGANFNTLTKKGVKINGKYFFGHSNNSIEQLVDAEQTLGANRLFTNTNSTQNNKSYTHNIGTRIEAKLDSLTTLTIEPNVSINLSRNNGNLKTKTLNTTSQLVNDGDNTSVLRGNNTEYNLSANLWKDFRKTGRSLNVTLNVIQRDNLTDNFNLNNSNFYAPPSNTLLDQLRDNNINSFNLNLNANYNEPITKSLTLNIATNSNYINNENSLVTFFKNPNNQAYDIAIPTLSETVMQRGYKTNNRASLRWKVNKSLNIQPGLVFNTIDLQNEFDTNADFEQHFQFFAPQLTIRYKDLSLSYSPSFREPDVRYIQPVANNTNPLYIQNGNPNLRPSKTHQINLNIYKYDTKRTLSYNAYLGGSVQNDGVIMSRIIGSDGVQTSSPVNEDGIWQFHANGNLSKDFKSSKRQFNINTGFWSNYTRGVVRVNNIRSHTNIFTFGPRVGGRLNLNDKVELSQTYSVDFSKSSYSDNFFTDLSNRQHNSDSEIIVRLPKRIVWETTYRLQRNTQSVAGMNNNIQLWNAAVTFLFMKNDKLQLKCSFNDILNANTRRYLNISENFIRDTRTNNLGRHGLFTLTYNIQNFGGKVGGRETMFRF</sequence>
<feature type="chain" id="PRO_5011435714" evidence="1">
    <location>
        <begin position="20"/>
        <end position="925"/>
    </location>
</feature>
<proteinExistence type="predicted"/>
<dbReference type="STRING" id="414048.SAMN04489864_10870"/>
<dbReference type="InterPro" id="IPR041700">
    <property type="entry name" value="OMP_b-brl_3"/>
</dbReference>
<dbReference type="EMBL" id="FOPP01000008">
    <property type="protein sequence ID" value="SFH28914.1"/>
    <property type="molecule type" value="Genomic_DNA"/>
</dbReference>
<gene>
    <name evidence="3" type="ORF">SAMN04489864_10870</name>
</gene>
<reference evidence="3 4" key="1">
    <citation type="submission" date="2016-10" db="EMBL/GenBank/DDBJ databases">
        <authorList>
            <person name="de Groot N.N."/>
        </authorList>
    </citation>
    <scope>NUCLEOTIDE SEQUENCE [LARGE SCALE GENOMIC DNA]</scope>
    <source>
        <strain evidence="3 4">DSM 18684</strain>
    </source>
</reference>
<keyword evidence="1" id="KW-0732">Signal</keyword>
<dbReference type="RefSeq" id="WP_090995268.1">
    <property type="nucleotide sequence ID" value="NZ_FOPP01000008.1"/>
</dbReference>
<name>A0A1I2YTH6_9SPHI</name>
<feature type="domain" description="Outer membrane protein beta-barrel" evidence="2">
    <location>
        <begin position="457"/>
        <end position="907"/>
    </location>
</feature>
<dbReference type="SUPFAM" id="SSF56935">
    <property type="entry name" value="Porins"/>
    <property type="match status" value="1"/>
</dbReference>
<dbReference type="Proteomes" id="UP000199666">
    <property type="component" value="Unassembled WGS sequence"/>
</dbReference>
<evidence type="ECO:0000313" key="4">
    <source>
        <dbReference type="Proteomes" id="UP000199666"/>
    </source>
</evidence>
<evidence type="ECO:0000313" key="3">
    <source>
        <dbReference type="EMBL" id="SFH28914.1"/>
    </source>
</evidence>
<evidence type="ECO:0000259" key="2">
    <source>
        <dbReference type="Pfam" id="PF14905"/>
    </source>
</evidence>
<evidence type="ECO:0000256" key="1">
    <source>
        <dbReference type="SAM" id="SignalP"/>
    </source>
</evidence>
<dbReference type="Pfam" id="PF14905">
    <property type="entry name" value="OMP_b-brl_3"/>
    <property type="match status" value="1"/>
</dbReference>
<dbReference type="AlphaFoldDB" id="A0A1I2YTH6"/>
<keyword evidence="3" id="KW-0675">Receptor</keyword>
<accession>A0A1I2YTH6</accession>
<keyword evidence="4" id="KW-1185">Reference proteome</keyword>
<protein>
    <submittedName>
        <fullName evidence="3">Outer membrane receptor proteins, mostly Fe transport</fullName>
    </submittedName>
</protein>